<dbReference type="InterPro" id="IPR013057">
    <property type="entry name" value="AA_transpt_TM"/>
</dbReference>
<dbReference type="PANTHER" id="PTHR22950">
    <property type="entry name" value="AMINO ACID TRANSPORTER"/>
    <property type="match status" value="1"/>
</dbReference>
<comment type="caution">
    <text evidence="9">The sequence shown here is derived from an EMBL/GenBank/DDBJ whole genome shotgun (WGS) entry which is preliminary data.</text>
</comment>
<evidence type="ECO:0000256" key="5">
    <source>
        <dbReference type="ARBA" id="ARBA00023136"/>
    </source>
</evidence>
<evidence type="ECO:0000259" key="8">
    <source>
        <dbReference type="Pfam" id="PF01490"/>
    </source>
</evidence>
<name>A0A0A2KRT7_PENEN</name>
<feature type="transmembrane region" description="Helical" evidence="7">
    <location>
        <begin position="162"/>
        <end position="179"/>
    </location>
</feature>
<evidence type="ECO:0000256" key="3">
    <source>
        <dbReference type="ARBA" id="ARBA00022692"/>
    </source>
</evidence>
<dbReference type="VEuPathDB" id="FungiDB:PEXP_011820"/>
<dbReference type="HOGENOM" id="CLU_027816_4_2_1"/>
<sequence length="454" mass="49415">MIHDGVTPYQDPTDSESGYNEKKMLEDQSPQYQDAFGNEEGAEVKYKTMKWWQTGMFMIAESVSLGVLSLPKTLAQLGLAPALVLIIGLGILATYTGYTIHQFRARYPHIQNLADAGEVLFGAFGRELFGLGQLLFSIFIMGSHILTFSVMMNTVTEHGTCTMVFTAVGFVICFVCSLPRTMKNMTYISCMSFASIVTAVVVTMVAVGVQNQGGQNLKATIDTDLVQAFSAVTNIVFAYCAHVAFFGLIAEMEEPKDFPKALIMLQTFEIIFYTVAAVVIYYYVGQDVTSPALGSAGPILKKVAYGIAIPTIIGAGVVNGHIGLKYIYVRIFRGTDRMQKRDMVAVGSWVAIGLVCWVIAWIIADAIPVFSDLLSLISSLFASWFSYGLGGVYWLHINKGKWFSSPRKIALTILNVCIILIGGCMCGLGLYVSGKAIHDDSSNNSFSCASNAVV</sequence>
<dbReference type="Pfam" id="PF01490">
    <property type="entry name" value="Aa_trans"/>
    <property type="match status" value="1"/>
</dbReference>
<dbReference type="STRING" id="27334.A0A0A2KRT7"/>
<feature type="transmembrane region" description="Helical" evidence="7">
    <location>
        <begin position="186"/>
        <end position="209"/>
    </location>
</feature>
<feature type="transmembrane region" description="Helical" evidence="7">
    <location>
        <begin position="128"/>
        <end position="150"/>
    </location>
</feature>
<feature type="transmembrane region" description="Helical" evidence="7">
    <location>
        <begin position="343"/>
        <end position="364"/>
    </location>
</feature>
<feature type="transmembrane region" description="Helical" evidence="7">
    <location>
        <begin position="262"/>
        <end position="283"/>
    </location>
</feature>
<comment type="subcellular location">
    <subcellularLocation>
        <location evidence="1">Membrane</location>
        <topology evidence="1">Multi-pass membrane protein</topology>
    </subcellularLocation>
</comment>
<dbReference type="GO" id="GO:0016020">
    <property type="term" value="C:membrane"/>
    <property type="evidence" value="ECO:0007669"/>
    <property type="project" value="UniProtKB-SubCell"/>
</dbReference>
<comment type="similarity">
    <text evidence="2">Belongs to the amino acid/polyamine transporter 2 family.</text>
</comment>
<dbReference type="PhylomeDB" id="A0A0A2KRT7"/>
<organism evidence="9 10">
    <name type="scientific">Penicillium expansum</name>
    <name type="common">Blue mold rot fungus</name>
    <dbReference type="NCBI Taxonomy" id="27334"/>
    <lineage>
        <taxon>Eukaryota</taxon>
        <taxon>Fungi</taxon>
        <taxon>Dikarya</taxon>
        <taxon>Ascomycota</taxon>
        <taxon>Pezizomycotina</taxon>
        <taxon>Eurotiomycetes</taxon>
        <taxon>Eurotiomycetidae</taxon>
        <taxon>Eurotiales</taxon>
        <taxon>Aspergillaceae</taxon>
        <taxon>Penicillium</taxon>
    </lineage>
</organism>
<feature type="transmembrane region" description="Helical" evidence="7">
    <location>
        <begin position="409"/>
        <end position="432"/>
    </location>
</feature>
<feature type="transmembrane region" description="Helical" evidence="7">
    <location>
        <begin position="376"/>
        <end position="397"/>
    </location>
</feature>
<feature type="transmembrane region" description="Helical" evidence="7">
    <location>
        <begin position="229"/>
        <end position="250"/>
    </location>
</feature>
<evidence type="ECO:0000313" key="10">
    <source>
        <dbReference type="Proteomes" id="UP000030143"/>
    </source>
</evidence>
<keyword evidence="3 7" id="KW-0812">Transmembrane</keyword>
<dbReference type="PANTHER" id="PTHR22950:SF668">
    <property type="entry name" value="AMINO ACID TRANSPORTER (EUROFUNG)"/>
    <property type="match status" value="1"/>
</dbReference>
<evidence type="ECO:0000313" key="9">
    <source>
        <dbReference type="EMBL" id="KGO62111.1"/>
    </source>
</evidence>
<evidence type="ECO:0000256" key="6">
    <source>
        <dbReference type="SAM" id="MobiDB-lite"/>
    </source>
</evidence>
<accession>A0A0A2KRT7</accession>
<dbReference type="RefSeq" id="XP_016602755.1">
    <property type="nucleotide sequence ID" value="XM_016738601.1"/>
</dbReference>
<feature type="transmembrane region" description="Helical" evidence="7">
    <location>
        <begin position="303"/>
        <end position="322"/>
    </location>
</feature>
<dbReference type="Gene3D" id="1.20.1740.10">
    <property type="entry name" value="Amino acid/polyamine transporter I"/>
    <property type="match status" value="1"/>
</dbReference>
<keyword evidence="4 7" id="KW-1133">Transmembrane helix</keyword>
<evidence type="ECO:0000256" key="7">
    <source>
        <dbReference type="SAM" id="Phobius"/>
    </source>
</evidence>
<feature type="domain" description="Amino acid transporter transmembrane" evidence="8">
    <location>
        <begin position="48"/>
        <end position="432"/>
    </location>
</feature>
<dbReference type="OrthoDB" id="294730at2759"/>
<protein>
    <submittedName>
        <fullName evidence="9">Amino acid transporter, transmembrane</fullName>
    </submittedName>
</protein>
<evidence type="ECO:0000256" key="1">
    <source>
        <dbReference type="ARBA" id="ARBA00004141"/>
    </source>
</evidence>
<keyword evidence="10" id="KW-1185">Reference proteome</keyword>
<dbReference type="Proteomes" id="UP000030143">
    <property type="component" value="Unassembled WGS sequence"/>
</dbReference>
<dbReference type="EMBL" id="JQFZ01000025">
    <property type="protein sequence ID" value="KGO62111.1"/>
    <property type="molecule type" value="Genomic_DNA"/>
</dbReference>
<feature type="region of interest" description="Disordered" evidence="6">
    <location>
        <begin position="1"/>
        <end position="20"/>
    </location>
</feature>
<evidence type="ECO:0000256" key="2">
    <source>
        <dbReference type="ARBA" id="ARBA00008066"/>
    </source>
</evidence>
<dbReference type="FunFam" id="1.20.1740.10:FF:000039">
    <property type="entry name" value="Neutral amino acid transporter (Eurofung)"/>
    <property type="match status" value="1"/>
</dbReference>
<feature type="transmembrane region" description="Helical" evidence="7">
    <location>
        <begin position="77"/>
        <end position="98"/>
    </location>
</feature>
<keyword evidence="5 7" id="KW-0472">Membrane</keyword>
<dbReference type="GeneID" id="27674020"/>
<evidence type="ECO:0000256" key="4">
    <source>
        <dbReference type="ARBA" id="ARBA00022989"/>
    </source>
</evidence>
<reference evidence="9 10" key="1">
    <citation type="journal article" date="2015" name="Mol. Plant Microbe Interact.">
        <title>Genome, transcriptome, and functional analyses of Penicillium expansum provide new insights into secondary metabolism and pathogenicity.</title>
        <authorList>
            <person name="Ballester A.R."/>
            <person name="Marcet-Houben M."/>
            <person name="Levin E."/>
            <person name="Sela N."/>
            <person name="Selma-Lazaro C."/>
            <person name="Carmona L."/>
            <person name="Wisniewski M."/>
            <person name="Droby S."/>
            <person name="Gonzalez-Candelas L."/>
            <person name="Gabaldon T."/>
        </authorList>
    </citation>
    <scope>NUCLEOTIDE SEQUENCE [LARGE SCALE GENOMIC DNA]</scope>
    <source>
        <strain evidence="9 10">MD-8</strain>
    </source>
</reference>
<gene>
    <name evidence="9" type="ORF">PEX2_013240</name>
</gene>
<dbReference type="AlphaFoldDB" id="A0A0A2KRT7"/>
<dbReference type="GO" id="GO:0015179">
    <property type="term" value="F:L-amino acid transmembrane transporter activity"/>
    <property type="evidence" value="ECO:0007669"/>
    <property type="project" value="TreeGrafter"/>
</dbReference>
<proteinExistence type="inferred from homology"/>